<keyword evidence="1" id="KW-0677">Repeat</keyword>
<dbReference type="Pfam" id="PF03107">
    <property type="entry name" value="C1_2"/>
    <property type="match status" value="1"/>
</dbReference>
<dbReference type="InParanoid" id="A0A061EG07"/>
<dbReference type="EMBL" id="CM001882">
    <property type="protein sequence ID" value="EOY03312.1"/>
    <property type="molecule type" value="Genomic_DNA"/>
</dbReference>
<dbReference type="PANTHER" id="PTHR32410">
    <property type="entry name" value="CYSTEINE/HISTIDINE-RICH C1 DOMAIN FAMILY PROTEIN"/>
    <property type="match status" value="1"/>
</dbReference>
<keyword evidence="4" id="KW-1185">Reference proteome</keyword>
<feature type="domain" description="DC1" evidence="2">
    <location>
        <begin position="66"/>
        <end position="102"/>
    </location>
</feature>
<gene>
    <name evidence="3" type="ORF">TCM_018190</name>
</gene>
<dbReference type="SUPFAM" id="SSF57889">
    <property type="entry name" value="Cysteine-rich domain"/>
    <property type="match status" value="1"/>
</dbReference>
<dbReference type="InterPro" id="IPR004146">
    <property type="entry name" value="DC1"/>
</dbReference>
<reference evidence="3 4" key="1">
    <citation type="journal article" date="2013" name="Genome Biol.">
        <title>The genome sequence of the most widely cultivated cacao type and its use to identify candidate genes regulating pod color.</title>
        <authorList>
            <person name="Motamayor J.C."/>
            <person name="Mockaitis K."/>
            <person name="Schmutz J."/>
            <person name="Haiminen N."/>
            <person name="Iii D.L."/>
            <person name="Cornejo O."/>
            <person name="Findley S.D."/>
            <person name="Zheng P."/>
            <person name="Utro F."/>
            <person name="Royaert S."/>
            <person name="Saski C."/>
            <person name="Jenkins J."/>
            <person name="Podicheti R."/>
            <person name="Zhao M."/>
            <person name="Scheffler B.E."/>
            <person name="Stack J.C."/>
            <person name="Feltus F.A."/>
            <person name="Mustiga G.M."/>
            <person name="Amores F."/>
            <person name="Phillips W."/>
            <person name="Marelli J.P."/>
            <person name="May G.D."/>
            <person name="Shapiro H."/>
            <person name="Ma J."/>
            <person name="Bustamante C.D."/>
            <person name="Schnell R.J."/>
            <person name="Main D."/>
            <person name="Gilbert D."/>
            <person name="Parida L."/>
            <person name="Kuhn D.N."/>
        </authorList>
    </citation>
    <scope>NUCLEOTIDE SEQUENCE [LARGE SCALE GENOMIC DNA]</scope>
    <source>
        <strain evidence="4">cv. Matina 1-6</strain>
    </source>
</reference>
<accession>A0A061EG07</accession>
<evidence type="ECO:0000313" key="4">
    <source>
        <dbReference type="Proteomes" id="UP000026915"/>
    </source>
</evidence>
<organism evidence="3 4">
    <name type="scientific">Theobroma cacao</name>
    <name type="common">Cacao</name>
    <name type="synonym">Cocoa</name>
    <dbReference type="NCBI Taxonomy" id="3641"/>
    <lineage>
        <taxon>Eukaryota</taxon>
        <taxon>Viridiplantae</taxon>
        <taxon>Streptophyta</taxon>
        <taxon>Embryophyta</taxon>
        <taxon>Tracheophyta</taxon>
        <taxon>Spermatophyta</taxon>
        <taxon>Magnoliopsida</taxon>
        <taxon>eudicotyledons</taxon>
        <taxon>Gunneridae</taxon>
        <taxon>Pentapetalae</taxon>
        <taxon>rosids</taxon>
        <taxon>malvids</taxon>
        <taxon>Malvales</taxon>
        <taxon>Malvaceae</taxon>
        <taxon>Byttnerioideae</taxon>
        <taxon>Theobroma</taxon>
    </lineage>
</organism>
<proteinExistence type="predicted"/>
<sequence length="102" mass="11806">MQMKDGNYDRLKQDCNFVAHVDCVMYKYLTIGQVNDQDEESSENLASITCVIEMNQHGEATRIKHFSHEHDLTLDSEIKEDDDKHCDACMLSISTSFYYCSQ</sequence>
<dbReference type="Proteomes" id="UP000026915">
    <property type="component" value="Chromosome 4"/>
</dbReference>
<evidence type="ECO:0000259" key="2">
    <source>
        <dbReference type="Pfam" id="PF03107"/>
    </source>
</evidence>
<dbReference type="PANTHER" id="PTHR32410:SF216">
    <property type="entry name" value="PHORBOL-ESTER_DAG-TYPE DOMAIN-CONTAINING PROTEIN"/>
    <property type="match status" value="1"/>
</dbReference>
<protein>
    <recommendedName>
        <fullName evidence="2">DC1 domain-containing protein</fullName>
    </recommendedName>
</protein>
<evidence type="ECO:0000313" key="3">
    <source>
        <dbReference type="EMBL" id="EOY03312.1"/>
    </source>
</evidence>
<dbReference type="Gramene" id="EOY03312">
    <property type="protein sequence ID" value="EOY03312"/>
    <property type="gene ID" value="TCM_018190"/>
</dbReference>
<dbReference type="HOGENOM" id="CLU_2282582_0_0_1"/>
<dbReference type="InterPro" id="IPR053192">
    <property type="entry name" value="Vacuole_Formation_Reg"/>
</dbReference>
<dbReference type="InterPro" id="IPR046349">
    <property type="entry name" value="C1-like_sf"/>
</dbReference>
<name>A0A061EG07_THECC</name>
<evidence type="ECO:0000256" key="1">
    <source>
        <dbReference type="ARBA" id="ARBA00022737"/>
    </source>
</evidence>
<dbReference type="AlphaFoldDB" id="A0A061EG07"/>